<protein>
    <submittedName>
        <fullName evidence="3">PilZ domain-containing protein</fullName>
    </submittedName>
</protein>
<dbReference type="GeneID" id="81469401"/>
<dbReference type="GO" id="GO:0035438">
    <property type="term" value="F:cyclic-di-GMP binding"/>
    <property type="evidence" value="ECO:0007669"/>
    <property type="project" value="InterPro"/>
</dbReference>
<accession>A0A7G6UIC2</accession>
<evidence type="ECO:0000313" key="4">
    <source>
        <dbReference type="Proteomes" id="UP000515506"/>
    </source>
</evidence>
<feature type="domain" description="PilZ" evidence="1">
    <location>
        <begin position="6"/>
        <end position="109"/>
    </location>
</feature>
<proteinExistence type="predicted"/>
<evidence type="ECO:0000313" key="3">
    <source>
        <dbReference type="EMBL" id="QNN77942.1"/>
    </source>
</evidence>
<dbReference type="SUPFAM" id="SSF141371">
    <property type="entry name" value="PilZ domain-like"/>
    <property type="match status" value="1"/>
</dbReference>
<dbReference type="EMBL" id="CP060731">
    <property type="protein sequence ID" value="QNN77942.1"/>
    <property type="molecule type" value="Genomic_DNA"/>
</dbReference>
<dbReference type="Proteomes" id="UP000515506">
    <property type="component" value="Chromosome"/>
</dbReference>
<evidence type="ECO:0000313" key="5">
    <source>
        <dbReference type="Proteomes" id="UP000515838"/>
    </source>
</evidence>
<dbReference type="RefSeq" id="WP_162108727.1">
    <property type="nucleotide sequence ID" value="NZ_CP060028.1"/>
</dbReference>
<dbReference type="Proteomes" id="UP000515838">
    <property type="component" value="Chromosome"/>
</dbReference>
<dbReference type="Pfam" id="PF07238">
    <property type="entry name" value="PilZ"/>
    <property type="match status" value="1"/>
</dbReference>
<name>A0A7G6UIC2_PSEMX</name>
<dbReference type="OrthoDB" id="5625505at2"/>
<evidence type="ECO:0000313" key="2">
    <source>
        <dbReference type="EMBL" id="QND78769.1"/>
    </source>
</evidence>
<sequence>MMREFRRARRRNVPKPVAVFDLMTEQVIGRVGNLSESGMLLVATEPVVDDALYQLRFHLRDERGQDVPIDVGAHLVWSAAANTPGQAFAGLRFLTIDREPLERLRQWVNAGPEAE</sequence>
<gene>
    <name evidence="2" type="ORF">H4W19_10195</name>
    <name evidence="3" type="ORF">IAE60_00395</name>
</gene>
<dbReference type="InterPro" id="IPR009875">
    <property type="entry name" value="PilZ_domain"/>
</dbReference>
<dbReference type="EMBL" id="CP060028">
    <property type="protein sequence ID" value="QND78769.1"/>
    <property type="molecule type" value="Genomic_DNA"/>
</dbReference>
<reference evidence="2 4" key="2">
    <citation type="submission" date="2020-08" db="EMBL/GenBank/DDBJ databases">
        <title>Streptomycin resistant and MDR strain, P. mexicana.</title>
        <authorList>
            <person name="Ganesh-kumar S."/>
            <person name="Zhe T."/>
            <person name="Yu Z."/>
            <person name="Min Y."/>
        </authorList>
    </citation>
    <scope>NUCLEOTIDE SEQUENCE [LARGE SCALE GENOMIC DNA]</scope>
    <source>
        <strain evidence="2 4">GTZY</strain>
    </source>
</reference>
<evidence type="ECO:0000259" key="1">
    <source>
        <dbReference type="Pfam" id="PF07238"/>
    </source>
</evidence>
<organism evidence="3 5">
    <name type="scientific">Pseudoxanthomonas mexicana</name>
    <dbReference type="NCBI Taxonomy" id="128785"/>
    <lineage>
        <taxon>Bacteria</taxon>
        <taxon>Pseudomonadati</taxon>
        <taxon>Pseudomonadota</taxon>
        <taxon>Gammaproteobacteria</taxon>
        <taxon>Lysobacterales</taxon>
        <taxon>Lysobacteraceae</taxon>
        <taxon>Pseudoxanthomonas</taxon>
    </lineage>
</organism>
<reference evidence="3 5" key="1">
    <citation type="submission" date="2020-08" db="EMBL/GenBank/DDBJ databases">
        <title>Streptomycin Non-resistant strain, P. mexicana.</title>
        <authorList>
            <person name="Ganesh-Kumar S."/>
            <person name="Zhe T."/>
            <person name="Yu Z."/>
            <person name="Min Y."/>
        </authorList>
    </citation>
    <scope>NUCLEOTIDE SEQUENCE [LARGE SCALE GENOMIC DNA]</scope>
    <source>
        <strain evidence="3 5">GTZY2</strain>
    </source>
</reference>
<keyword evidence="4" id="KW-1185">Reference proteome</keyword>
<dbReference type="Gene3D" id="2.40.10.220">
    <property type="entry name" value="predicted glycosyltransferase like domains"/>
    <property type="match status" value="1"/>
</dbReference>
<dbReference type="AlphaFoldDB" id="A0A7G6UIC2"/>